<feature type="region of interest" description="Disordered" evidence="1">
    <location>
        <begin position="1"/>
        <end position="34"/>
    </location>
</feature>
<evidence type="ECO:0000313" key="2">
    <source>
        <dbReference type="EMBL" id="KNC74036.1"/>
    </source>
</evidence>
<gene>
    <name evidence="2" type="ORF">SARC_13405</name>
</gene>
<dbReference type="EMBL" id="KQ244842">
    <property type="protein sequence ID" value="KNC74036.1"/>
    <property type="molecule type" value="Genomic_DNA"/>
</dbReference>
<name>A0A0L0FC28_9EUKA</name>
<dbReference type="AlphaFoldDB" id="A0A0L0FC28"/>
<sequence length="90" mass="9927">MDGAQRNQGGTPGDLIRRSASMGSEGASTSITEGQVDNYSKMIITELSQLEGEGVIRRCQKPETYLIHSAFMILQRSTTVPRRKRSGRKV</sequence>
<dbReference type="GeneID" id="25913909"/>
<protein>
    <submittedName>
        <fullName evidence="2">Uncharacterized protein</fullName>
    </submittedName>
</protein>
<organism evidence="2 3">
    <name type="scientific">Sphaeroforma arctica JP610</name>
    <dbReference type="NCBI Taxonomy" id="667725"/>
    <lineage>
        <taxon>Eukaryota</taxon>
        <taxon>Ichthyosporea</taxon>
        <taxon>Ichthyophonida</taxon>
        <taxon>Sphaeroforma</taxon>
    </lineage>
</organism>
<keyword evidence="3" id="KW-1185">Reference proteome</keyword>
<dbReference type="Proteomes" id="UP000054560">
    <property type="component" value="Unassembled WGS sequence"/>
</dbReference>
<evidence type="ECO:0000256" key="1">
    <source>
        <dbReference type="SAM" id="MobiDB-lite"/>
    </source>
</evidence>
<accession>A0A0L0FC28</accession>
<reference evidence="2 3" key="1">
    <citation type="submission" date="2011-02" db="EMBL/GenBank/DDBJ databases">
        <title>The Genome Sequence of Sphaeroforma arctica JP610.</title>
        <authorList>
            <consortium name="The Broad Institute Genome Sequencing Platform"/>
            <person name="Russ C."/>
            <person name="Cuomo C."/>
            <person name="Young S.K."/>
            <person name="Zeng Q."/>
            <person name="Gargeya S."/>
            <person name="Alvarado L."/>
            <person name="Berlin A."/>
            <person name="Chapman S.B."/>
            <person name="Chen Z."/>
            <person name="Freedman E."/>
            <person name="Gellesch M."/>
            <person name="Goldberg J."/>
            <person name="Griggs A."/>
            <person name="Gujja S."/>
            <person name="Heilman E."/>
            <person name="Heiman D."/>
            <person name="Howarth C."/>
            <person name="Mehta T."/>
            <person name="Neiman D."/>
            <person name="Pearson M."/>
            <person name="Roberts A."/>
            <person name="Saif S."/>
            <person name="Shea T."/>
            <person name="Shenoy N."/>
            <person name="Sisk P."/>
            <person name="Stolte C."/>
            <person name="Sykes S."/>
            <person name="White J."/>
            <person name="Yandava C."/>
            <person name="Burger G."/>
            <person name="Gray M.W."/>
            <person name="Holland P.W.H."/>
            <person name="King N."/>
            <person name="Lang F.B.F."/>
            <person name="Roger A.J."/>
            <person name="Ruiz-Trillo I."/>
            <person name="Haas B."/>
            <person name="Nusbaum C."/>
            <person name="Birren B."/>
        </authorList>
    </citation>
    <scope>NUCLEOTIDE SEQUENCE [LARGE SCALE GENOMIC DNA]</scope>
    <source>
        <strain evidence="2 3">JP610</strain>
    </source>
</reference>
<proteinExistence type="predicted"/>
<evidence type="ECO:0000313" key="3">
    <source>
        <dbReference type="Proteomes" id="UP000054560"/>
    </source>
</evidence>
<dbReference type="RefSeq" id="XP_014147938.1">
    <property type="nucleotide sequence ID" value="XM_014292463.1"/>
</dbReference>